<name>A0A9N8S1T6_9BURK</name>
<protein>
    <recommendedName>
        <fullName evidence="1">Water stress and hypersensitive response domain-containing protein</fullName>
    </recommendedName>
</protein>
<gene>
    <name evidence="2" type="ORF">LMG31841_05344</name>
</gene>
<feature type="domain" description="Water stress and hypersensitive response" evidence="1">
    <location>
        <begin position="40"/>
        <end position="160"/>
    </location>
</feature>
<dbReference type="Pfam" id="PF03168">
    <property type="entry name" value="LEA_2"/>
    <property type="match status" value="1"/>
</dbReference>
<dbReference type="SMART" id="SM00769">
    <property type="entry name" value="WHy"/>
    <property type="match status" value="1"/>
</dbReference>
<keyword evidence="3" id="KW-1185">Reference proteome</keyword>
<evidence type="ECO:0000313" key="3">
    <source>
        <dbReference type="Proteomes" id="UP000789704"/>
    </source>
</evidence>
<dbReference type="InterPro" id="IPR013990">
    <property type="entry name" value="WHy-dom"/>
</dbReference>
<organism evidence="2 3">
    <name type="scientific">Paraburkholderia saeva</name>
    <dbReference type="NCBI Taxonomy" id="2777537"/>
    <lineage>
        <taxon>Bacteria</taxon>
        <taxon>Pseudomonadati</taxon>
        <taxon>Pseudomonadota</taxon>
        <taxon>Betaproteobacteria</taxon>
        <taxon>Burkholderiales</taxon>
        <taxon>Burkholderiaceae</taxon>
        <taxon>Paraburkholderia</taxon>
    </lineage>
</organism>
<dbReference type="AlphaFoldDB" id="A0A9N8S1T6"/>
<evidence type="ECO:0000259" key="1">
    <source>
        <dbReference type="SMART" id="SM00769"/>
    </source>
</evidence>
<dbReference type="EMBL" id="CAJQZC010000014">
    <property type="protein sequence ID" value="CAG4924008.1"/>
    <property type="molecule type" value="Genomic_DNA"/>
</dbReference>
<proteinExistence type="predicted"/>
<reference evidence="2" key="1">
    <citation type="submission" date="2021-04" db="EMBL/GenBank/DDBJ databases">
        <authorList>
            <person name="Vanwijnsberghe S."/>
        </authorList>
    </citation>
    <scope>NUCLEOTIDE SEQUENCE</scope>
    <source>
        <strain evidence="2">LMG 31841</strain>
    </source>
</reference>
<dbReference type="Proteomes" id="UP000789704">
    <property type="component" value="Unassembled WGS sequence"/>
</dbReference>
<dbReference type="InterPro" id="IPR004864">
    <property type="entry name" value="LEA_2"/>
</dbReference>
<sequence length="164" mass="17395">MPSIYAVKSTRFFLAVVLFALVMTVMTGCANLTGHEDMRVNVVGIEPLDSQGLELRFNVKLRLQNPNDTATGFDGISLDLTVNGQPFASGVSDQTGTVPRFGEMVVSVPVTIPAFSAARQVIAFANRTSSGDLPYVLRGRLAGGLFGGTRFTDQGTLPFPGLGP</sequence>
<comment type="caution">
    <text evidence="2">The sequence shown here is derived from an EMBL/GenBank/DDBJ whole genome shotgun (WGS) entry which is preliminary data.</text>
</comment>
<evidence type="ECO:0000313" key="2">
    <source>
        <dbReference type="EMBL" id="CAG4924008.1"/>
    </source>
</evidence>
<accession>A0A9N8S1T6</accession>
<dbReference type="SUPFAM" id="SSF117070">
    <property type="entry name" value="LEA14-like"/>
    <property type="match status" value="1"/>
</dbReference>
<dbReference type="Gene3D" id="2.60.40.1820">
    <property type="match status" value="1"/>
</dbReference>
<dbReference type="GO" id="GO:0009269">
    <property type="term" value="P:response to desiccation"/>
    <property type="evidence" value="ECO:0007669"/>
    <property type="project" value="InterPro"/>
</dbReference>